<dbReference type="InterPro" id="IPR052958">
    <property type="entry name" value="IFN-induced_PKR_regulator"/>
</dbReference>
<evidence type="ECO:0008006" key="3">
    <source>
        <dbReference type="Google" id="ProtNLM"/>
    </source>
</evidence>
<protein>
    <recommendedName>
        <fullName evidence="3">Zinc finger MYM-type 1-like protein</fullName>
    </recommendedName>
</protein>
<dbReference type="EMBL" id="JAZGQO010000018">
    <property type="protein sequence ID" value="KAK6167811.1"/>
    <property type="molecule type" value="Genomic_DNA"/>
</dbReference>
<gene>
    <name evidence="1" type="ORF">SNE40_021750</name>
</gene>
<dbReference type="InterPro" id="IPR012337">
    <property type="entry name" value="RNaseH-like_sf"/>
</dbReference>
<dbReference type="AlphaFoldDB" id="A0AAN8GBM6"/>
<proteinExistence type="predicted"/>
<organism evidence="1 2">
    <name type="scientific">Patella caerulea</name>
    <name type="common">Rayed Mediterranean limpet</name>
    <dbReference type="NCBI Taxonomy" id="87958"/>
    <lineage>
        <taxon>Eukaryota</taxon>
        <taxon>Metazoa</taxon>
        <taxon>Spiralia</taxon>
        <taxon>Lophotrochozoa</taxon>
        <taxon>Mollusca</taxon>
        <taxon>Gastropoda</taxon>
        <taxon>Patellogastropoda</taxon>
        <taxon>Patelloidea</taxon>
        <taxon>Patellidae</taxon>
        <taxon>Patella</taxon>
    </lineage>
</organism>
<accession>A0AAN8GBM6</accession>
<dbReference type="SUPFAM" id="SSF53098">
    <property type="entry name" value="Ribonuclease H-like"/>
    <property type="match status" value="1"/>
</dbReference>
<evidence type="ECO:0000313" key="2">
    <source>
        <dbReference type="Proteomes" id="UP001347796"/>
    </source>
</evidence>
<name>A0AAN8GBM6_PATCE</name>
<keyword evidence="2" id="KW-1185">Reference proteome</keyword>
<dbReference type="PANTHER" id="PTHR46289">
    <property type="entry name" value="52 KDA REPRESSOR OF THE INHIBITOR OF THE PROTEIN KINASE-LIKE PROTEIN-RELATED"/>
    <property type="match status" value="1"/>
</dbReference>
<reference evidence="1 2" key="1">
    <citation type="submission" date="2024-01" db="EMBL/GenBank/DDBJ databases">
        <title>The genome of the rayed Mediterranean limpet Patella caerulea (Linnaeus, 1758).</title>
        <authorList>
            <person name="Anh-Thu Weber A."/>
            <person name="Halstead-Nussloch G."/>
        </authorList>
    </citation>
    <scope>NUCLEOTIDE SEQUENCE [LARGE SCALE GENOMIC DNA]</scope>
    <source>
        <strain evidence="1">AATW-2023a</strain>
        <tissue evidence="1">Whole specimen</tissue>
    </source>
</reference>
<evidence type="ECO:0000313" key="1">
    <source>
        <dbReference type="EMBL" id="KAK6167811.1"/>
    </source>
</evidence>
<dbReference type="Proteomes" id="UP001347796">
    <property type="component" value="Unassembled WGS sequence"/>
</dbReference>
<dbReference type="PANTHER" id="PTHR46289:SF14">
    <property type="entry name" value="DUF4371 DOMAIN-CONTAINING PROTEIN"/>
    <property type="match status" value="1"/>
</dbReference>
<sequence length="222" mass="24844">MNGIHRGLATRMKECSPMAIYIHCFGHLLNLAIQDTMTDVLCLRNALGTIQSLYKFIGGSPKRHAVFLDMKLDDGDDVARALKSHSVTGWACRWESVKAVVNQLPRIMKALLQLAENRDAKTYTDSRALLNAVCVFDFMFGLVVLKVILSNTSSLSSYQQSKSIDVISAKKNADSTVATLQKCRNDQHFELVWKQAEKLSEDVKAVLEDTTYEFKRCASASY</sequence>
<comment type="caution">
    <text evidence="1">The sequence shown here is derived from an EMBL/GenBank/DDBJ whole genome shotgun (WGS) entry which is preliminary data.</text>
</comment>